<evidence type="ECO:0000256" key="3">
    <source>
        <dbReference type="ARBA" id="ARBA00017600"/>
    </source>
</evidence>
<dbReference type="Gene3D" id="3.30.70.60">
    <property type="match status" value="1"/>
</dbReference>
<evidence type="ECO:0000256" key="1">
    <source>
        <dbReference type="ARBA" id="ARBA00003815"/>
    </source>
</evidence>
<evidence type="ECO:0000256" key="2">
    <source>
        <dbReference type="ARBA" id="ARBA00007411"/>
    </source>
</evidence>
<evidence type="ECO:0000259" key="6">
    <source>
        <dbReference type="SMART" id="SM00888"/>
    </source>
</evidence>
<accession>A0A7C4D0U2</accession>
<dbReference type="InterPro" id="IPR014038">
    <property type="entry name" value="EF1B_bsu/dsu_GNE"/>
</dbReference>
<evidence type="ECO:0000256" key="5">
    <source>
        <dbReference type="ARBA" id="ARBA00022917"/>
    </source>
</evidence>
<comment type="caution">
    <text evidence="7">The sequence shown here is derived from an EMBL/GenBank/DDBJ whole genome shotgun (WGS) entry which is preliminary data.</text>
</comment>
<dbReference type="AlphaFoldDB" id="A0A7C4D0U2"/>
<dbReference type="SUPFAM" id="SSF54984">
    <property type="entry name" value="eEF-1beta-like"/>
    <property type="match status" value="1"/>
</dbReference>
<feature type="domain" description="Translation elongation factor EF1B beta/delta subunit guanine nucleotide exchange" evidence="6">
    <location>
        <begin position="4"/>
        <end position="91"/>
    </location>
</feature>
<name>A0A7C4D0U2_9CREN</name>
<dbReference type="SMART" id="SM00888">
    <property type="entry name" value="EF1_GNE"/>
    <property type="match status" value="1"/>
</dbReference>
<dbReference type="GO" id="GO:0003746">
    <property type="term" value="F:translation elongation factor activity"/>
    <property type="evidence" value="ECO:0007669"/>
    <property type="project" value="UniProtKB-KW"/>
</dbReference>
<organism evidence="7">
    <name type="scientific">Ignisphaera aggregans</name>
    <dbReference type="NCBI Taxonomy" id="334771"/>
    <lineage>
        <taxon>Archaea</taxon>
        <taxon>Thermoproteota</taxon>
        <taxon>Thermoprotei</taxon>
        <taxon>Desulfurococcales</taxon>
        <taxon>Desulfurococcaceae</taxon>
        <taxon>Ignisphaera</taxon>
    </lineage>
</organism>
<comment type="similarity">
    <text evidence="2">Belongs to the EF-1-beta/EF-1-delta family.</text>
</comment>
<keyword evidence="5" id="KW-0648">Protein biosynthesis</keyword>
<dbReference type="InterPro" id="IPR004542">
    <property type="entry name" value="Transl_elong_EF1B_B_arc"/>
</dbReference>
<dbReference type="EMBL" id="DTCA01000108">
    <property type="protein sequence ID" value="HGM07440.1"/>
    <property type="molecule type" value="Genomic_DNA"/>
</dbReference>
<dbReference type="PANTHER" id="PTHR39647">
    <property type="entry name" value="ELONGATION FACTOR 1-BETA"/>
    <property type="match status" value="1"/>
</dbReference>
<proteinExistence type="inferred from homology"/>
<protein>
    <recommendedName>
        <fullName evidence="3">Elongation factor 1-beta</fullName>
    </recommendedName>
</protein>
<keyword evidence="4 7" id="KW-0251">Elongation factor</keyword>
<dbReference type="InterPro" id="IPR036219">
    <property type="entry name" value="eEF-1beta-like_sf"/>
</dbReference>
<evidence type="ECO:0000256" key="4">
    <source>
        <dbReference type="ARBA" id="ARBA00022768"/>
    </source>
</evidence>
<reference evidence="7" key="1">
    <citation type="journal article" date="2020" name="mSystems">
        <title>Genome- and Community-Level Interaction Insights into Carbon Utilization and Element Cycling Functions of Hydrothermarchaeota in Hydrothermal Sediment.</title>
        <authorList>
            <person name="Zhou Z."/>
            <person name="Liu Y."/>
            <person name="Xu W."/>
            <person name="Pan J."/>
            <person name="Luo Z.H."/>
            <person name="Li M."/>
        </authorList>
    </citation>
    <scope>NUCLEOTIDE SEQUENCE [LARGE SCALE GENOMIC DNA]</scope>
    <source>
        <strain evidence="7">SpSt-658</strain>
    </source>
</reference>
<comment type="function">
    <text evidence="1">Promotes the exchange of GDP for GTP in EF-1-alpha/GDP, thus allowing the regeneration of EF-1-alpha/GTP that could then be used to form the ternary complex EF-1-alpha/GTP/AAtRNA.</text>
</comment>
<sequence>MPAMVLAVIRAYPKELMDNMSQLVAKVQDVLKEKGYDLLKWEAVDIAFGYKAVDLYVMMPEEQERGTEDAEEAIKSVDEIDNVDVVYVTRIST</sequence>
<gene>
    <name evidence="7" type="ORF">ENU31_03415</name>
</gene>
<dbReference type="NCBIfam" id="NF001670">
    <property type="entry name" value="PRK00435.1"/>
    <property type="match status" value="1"/>
</dbReference>
<dbReference type="PANTHER" id="PTHR39647:SF1">
    <property type="entry name" value="ELONGATION FACTOR 1-BETA"/>
    <property type="match status" value="1"/>
</dbReference>
<dbReference type="InterPro" id="IPR014717">
    <property type="entry name" value="Transl_elong_EF1B/ribsomal_bS6"/>
</dbReference>
<dbReference type="Pfam" id="PF00736">
    <property type="entry name" value="EF1_GNE"/>
    <property type="match status" value="1"/>
</dbReference>
<evidence type="ECO:0000313" key="7">
    <source>
        <dbReference type="EMBL" id="HGM07440.1"/>
    </source>
</evidence>